<evidence type="ECO:0000313" key="2">
    <source>
        <dbReference type="EMBL" id="MFC5754913.1"/>
    </source>
</evidence>
<gene>
    <name evidence="2" type="ORF">ACFPZN_55665</name>
</gene>
<dbReference type="PANTHER" id="PTHR41521">
    <property type="match status" value="1"/>
</dbReference>
<dbReference type="EMBL" id="JBHSON010000202">
    <property type="protein sequence ID" value="MFC5754913.1"/>
    <property type="molecule type" value="Genomic_DNA"/>
</dbReference>
<proteinExistence type="predicted"/>
<accession>A0ABW1AK42</accession>
<evidence type="ECO:0000259" key="1">
    <source>
        <dbReference type="Pfam" id="PF07045"/>
    </source>
</evidence>
<dbReference type="Proteomes" id="UP001596074">
    <property type="component" value="Unassembled WGS sequence"/>
</dbReference>
<comment type="caution">
    <text evidence="2">The sequence shown here is derived from an EMBL/GenBank/DDBJ whole genome shotgun (WGS) entry which is preliminary data.</text>
</comment>
<dbReference type="SUPFAM" id="SSF54909">
    <property type="entry name" value="Dimeric alpha+beta barrel"/>
    <property type="match status" value="1"/>
</dbReference>
<feature type="domain" description="DUF1330" evidence="1">
    <location>
        <begin position="3"/>
        <end position="96"/>
    </location>
</feature>
<sequence>MPKGYVILTEDIKDPAGMEAYSRAAGAAMAGGGVTVLSVERTPQVLEGEWHGTQTVVLEFESVEAARAWYESPEYQEAKKLREAAADTNAVIVSGFGAPGKG</sequence>
<protein>
    <submittedName>
        <fullName evidence="2">DUF1330 domain-containing protein</fullName>
    </submittedName>
</protein>
<dbReference type="RefSeq" id="WP_378293467.1">
    <property type="nucleotide sequence ID" value="NZ_JBHSON010000202.1"/>
</dbReference>
<dbReference type="Pfam" id="PF07045">
    <property type="entry name" value="DUF1330"/>
    <property type="match status" value="1"/>
</dbReference>
<organism evidence="2 3">
    <name type="scientific">Actinomadura rugatobispora</name>
    <dbReference type="NCBI Taxonomy" id="1994"/>
    <lineage>
        <taxon>Bacteria</taxon>
        <taxon>Bacillati</taxon>
        <taxon>Actinomycetota</taxon>
        <taxon>Actinomycetes</taxon>
        <taxon>Streptosporangiales</taxon>
        <taxon>Thermomonosporaceae</taxon>
        <taxon>Actinomadura</taxon>
    </lineage>
</organism>
<evidence type="ECO:0000313" key="3">
    <source>
        <dbReference type="Proteomes" id="UP001596074"/>
    </source>
</evidence>
<keyword evidence="3" id="KW-1185">Reference proteome</keyword>
<dbReference type="PANTHER" id="PTHR41521:SF4">
    <property type="entry name" value="BLR0684 PROTEIN"/>
    <property type="match status" value="1"/>
</dbReference>
<dbReference type="Gene3D" id="3.30.70.100">
    <property type="match status" value="1"/>
</dbReference>
<reference evidence="3" key="1">
    <citation type="journal article" date="2019" name="Int. J. Syst. Evol. Microbiol.">
        <title>The Global Catalogue of Microorganisms (GCM) 10K type strain sequencing project: providing services to taxonomists for standard genome sequencing and annotation.</title>
        <authorList>
            <consortium name="The Broad Institute Genomics Platform"/>
            <consortium name="The Broad Institute Genome Sequencing Center for Infectious Disease"/>
            <person name="Wu L."/>
            <person name="Ma J."/>
        </authorList>
    </citation>
    <scope>NUCLEOTIDE SEQUENCE [LARGE SCALE GENOMIC DNA]</scope>
    <source>
        <strain evidence="3">KCTC 42087</strain>
    </source>
</reference>
<name>A0ABW1AK42_9ACTN</name>
<dbReference type="InterPro" id="IPR011008">
    <property type="entry name" value="Dimeric_a/b-barrel"/>
</dbReference>
<dbReference type="InterPro" id="IPR010753">
    <property type="entry name" value="DUF1330"/>
</dbReference>